<keyword evidence="1" id="KW-1133">Transmembrane helix</keyword>
<dbReference type="Proteomes" id="UP000018291">
    <property type="component" value="Unassembled WGS sequence"/>
</dbReference>
<dbReference type="InterPro" id="IPR025508">
    <property type="entry name" value="DUF4395"/>
</dbReference>
<dbReference type="STRING" id="1229780.BN381_310035"/>
<dbReference type="Pfam" id="PF14340">
    <property type="entry name" value="DUF4395"/>
    <property type="match status" value="1"/>
</dbReference>
<dbReference type="EMBL" id="CANL01000025">
    <property type="protein sequence ID" value="CCM63939.1"/>
    <property type="molecule type" value="Genomic_DNA"/>
</dbReference>
<protein>
    <recommendedName>
        <fullName evidence="2">DUF4395 domain-containing protein</fullName>
    </recommendedName>
</protein>
<proteinExistence type="predicted"/>
<evidence type="ECO:0000313" key="3">
    <source>
        <dbReference type="EMBL" id="CCM63939.1"/>
    </source>
</evidence>
<dbReference type="OrthoDB" id="345402at2"/>
<accession>R4YZ80</accession>
<evidence type="ECO:0000259" key="2">
    <source>
        <dbReference type="Pfam" id="PF14340"/>
    </source>
</evidence>
<feature type="domain" description="DUF4395" evidence="2">
    <location>
        <begin position="11"/>
        <end position="146"/>
    </location>
</feature>
<name>R4YZ80_9ACTN</name>
<dbReference type="eggNOG" id="ENOG5032J0V">
    <property type="taxonomic scope" value="Bacteria"/>
</dbReference>
<dbReference type="AlphaFoldDB" id="R4YZ80"/>
<keyword evidence="4" id="KW-1185">Reference proteome</keyword>
<feature type="transmembrane region" description="Helical" evidence="1">
    <location>
        <begin position="20"/>
        <end position="38"/>
    </location>
</feature>
<reference evidence="3 4" key="1">
    <citation type="journal article" date="2013" name="ISME J.">
        <title>Metabolic model for the filamentous 'Candidatus Microthrix parvicella' based on genomic and metagenomic analyses.</title>
        <authorList>
            <person name="Jon McIlroy S."/>
            <person name="Kristiansen R."/>
            <person name="Albertsen M."/>
            <person name="Michael Karst S."/>
            <person name="Rossetti S."/>
            <person name="Lund Nielsen J."/>
            <person name="Tandoi V."/>
            <person name="James Seviour R."/>
            <person name="Nielsen P.H."/>
        </authorList>
    </citation>
    <scope>NUCLEOTIDE SEQUENCE [LARGE SCALE GENOMIC DNA]</scope>
    <source>
        <strain evidence="3 4">RN1</strain>
    </source>
</reference>
<evidence type="ECO:0000256" key="1">
    <source>
        <dbReference type="SAM" id="Phobius"/>
    </source>
</evidence>
<feature type="transmembrane region" description="Helical" evidence="1">
    <location>
        <begin position="91"/>
        <end position="110"/>
    </location>
</feature>
<comment type="caution">
    <text evidence="3">The sequence shown here is derived from an EMBL/GenBank/DDBJ whole genome shotgun (WGS) entry which is preliminary data.</text>
</comment>
<evidence type="ECO:0000313" key="4">
    <source>
        <dbReference type="Proteomes" id="UP000018291"/>
    </source>
</evidence>
<gene>
    <name evidence="3" type="ORF">BN381_310035</name>
</gene>
<keyword evidence="1" id="KW-0472">Membrane</keyword>
<sequence length="176" mass="17958">MRSLFSFPNPVNEVAARSVATGVVLLTGLILAATAAGIDGARWLVVPLALGFWARVLTGPTLSPLGQLATRVVAPRLAHAERLVPGAPKRFAQGIGTALSTAAAVTWLAFGLTGPGVTLVAAIMVAASLEAAFGLCLGCVMYGYLAKAGVFSAADCPECADISLRLRGNDTLAPRT</sequence>
<organism evidence="3 4">
    <name type="scientific">Candidatus Neomicrothrix parvicella RN1</name>
    <dbReference type="NCBI Taxonomy" id="1229780"/>
    <lineage>
        <taxon>Bacteria</taxon>
        <taxon>Bacillati</taxon>
        <taxon>Actinomycetota</taxon>
        <taxon>Acidimicrobiia</taxon>
        <taxon>Acidimicrobiales</taxon>
        <taxon>Microthrixaceae</taxon>
        <taxon>Candidatus Neomicrothrix</taxon>
    </lineage>
</organism>
<dbReference type="HOGENOM" id="CLU_115719_0_0_11"/>
<feature type="transmembrane region" description="Helical" evidence="1">
    <location>
        <begin position="116"/>
        <end position="145"/>
    </location>
</feature>
<keyword evidence="1" id="KW-0812">Transmembrane</keyword>
<dbReference type="RefSeq" id="WP_012227316.1">
    <property type="nucleotide sequence ID" value="NZ_HG422565.1"/>
</dbReference>